<dbReference type="EMBL" id="CP011310">
    <property type="protein sequence ID" value="AKQ41753.1"/>
    <property type="molecule type" value="Genomic_DNA"/>
</dbReference>
<feature type="transmembrane region" description="Helical" evidence="7">
    <location>
        <begin position="85"/>
        <end position="104"/>
    </location>
</feature>
<evidence type="ECO:0000256" key="2">
    <source>
        <dbReference type="ARBA" id="ARBA00009773"/>
    </source>
</evidence>
<dbReference type="OrthoDB" id="5761230at2"/>
<organism evidence="8 9">
    <name type="scientific">Aurantiacibacter atlanticus</name>
    <dbReference type="NCBI Taxonomy" id="1648404"/>
    <lineage>
        <taxon>Bacteria</taxon>
        <taxon>Pseudomonadati</taxon>
        <taxon>Pseudomonadota</taxon>
        <taxon>Alphaproteobacteria</taxon>
        <taxon>Sphingomonadales</taxon>
        <taxon>Erythrobacteraceae</taxon>
        <taxon>Aurantiacibacter</taxon>
    </lineage>
</organism>
<sequence>MSQASDTNEQPYHIGASPARISTPALRFEAARALIWTTVIGLIILAVYISQSLLVIFGAMVFATMVDGGARLLGRWIPIGRNWRISIVLLSAVAFLAWLTMFAGSQITREAAAFPGIVQEETSKLFAWLRAQGLQVDMEMMQSMANQAASGFGTVTRALGGLVGGLTTLVLIIIIGIYVVLEPRLYERGVAWMLPRGQREEFYHVASRMGFTMRRLMAGRLVGMAVEGVFTYIMLIGYGFVTGDVIPMAALLAVLTGLLAFVPNIGAVVSGVLMVLVGFSGGSQMGIYTIVVYFLVQNIDGYIIVPMIARKTVDLAPALVLSMQLIMGILFGILGLFLADPLLAMIKVGLEERSRANDAEDEAANTASAPQSTEGTEESLA</sequence>
<dbReference type="GO" id="GO:0016020">
    <property type="term" value="C:membrane"/>
    <property type="evidence" value="ECO:0007669"/>
    <property type="project" value="UniProtKB-SubCell"/>
</dbReference>
<feature type="region of interest" description="Disordered" evidence="6">
    <location>
        <begin position="357"/>
        <end position="381"/>
    </location>
</feature>
<dbReference type="RefSeq" id="WP_048885270.1">
    <property type="nucleotide sequence ID" value="NZ_CP011310.1"/>
</dbReference>
<dbReference type="STRING" id="1648404.CP97_06550"/>
<dbReference type="PATRIC" id="fig|1648404.4.peg.1367"/>
<evidence type="ECO:0000313" key="9">
    <source>
        <dbReference type="Proteomes" id="UP000059113"/>
    </source>
</evidence>
<reference evidence="8 9" key="1">
    <citation type="journal article" date="2015" name="Int. J. Syst. Evol. Microbiol.">
        <title>Erythrobacter atlanticus sp. nov., a bacterium from ocean sediment able to degrade polycyclic aromatic hydrocarbons.</title>
        <authorList>
            <person name="Zhuang L."/>
            <person name="Liu Y."/>
            <person name="Wang L."/>
            <person name="Wang W."/>
            <person name="Shao Z."/>
        </authorList>
    </citation>
    <scope>NUCLEOTIDE SEQUENCE [LARGE SCALE GENOMIC DNA]</scope>
    <source>
        <strain evidence="9">s21-N3</strain>
    </source>
</reference>
<evidence type="ECO:0000256" key="6">
    <source>
        <dbReference type="SAM" id="MobiDB-lite"/>
    </source>
</evidence>
<comment type="subcellular location">
    <subcellularLocation>
        <location evidence="1">Membrane</location>
        <topology evidence="1">Multi-pass membrane protein</topology>
    </subcellularLocation>
</comment>
<evidence type="ECO:0000256" key="1">
    <source>
        <dbReference type="ARBA" id="ARBA00004141"/>
    </source>
</evidence>
<name>A0A0H4VXE2_9SPHN</name>
<keyword evidence="9" id="KW-1185">Reference proteome</keyword>
<evidence type="ECO:0000313" key="8">
    <source>
        <dbReference type="EMBL" id="AKQ41753.1"/>
    </source>
</evidence>
<dbReference type="Pfam" id="PF01594">
    <property type="entry name" value="AI-2E_transport"/>
    <property type="match status" value="1"/>
</dbReference>
<feature type="transmembrane region" description="Helical" evidence="7">
    <location>
        <begin position="315"/>
        <end position="339"/>
    </location>
</feature>
<dbReference type="KEGG" id="ery:CP97_06550"/>
<proteinExistence type="inferred from homology"/>
<feature type="transmembrane region" description="Helical" evidence="7">
    <location>
        <begin position="286"/>
        <end position="309"/>
    </location>
</feature>
<gene>
    <name evidence="8" type="ORF">CP97_06550</name>
</gene>
<dbReference type="PANTHER" id="PTHR21716:SF62">
    <property type="entry name" value="TRANSPORT PROTEIN YDBI-RELATED"/>
    <property type="match status" value="1"/>
</dbReference>
<dbReference type="GO" id="GO:0055085">
    <property type="term" value="P:transmembrane transport"/>
    <property type="evidence" value="ECO:0007669"/>
    <property type="project" value="TreeGrafter"/>
</dbReference>
<feature type="transmembrane region" description="Helical" evidence="7">
    <location>
        <begin position="246"/>
        <end position="279"/>
    </location>
</feature>
<dbReference type="AlphaFoldDB" id="A0A0H4VXE2"/>
<comment type="similarity">
    <text evidence="2">Belongs to the autoinducer-2 exporter (AI-2E) (TC 2.A.86) family.</text>
</comment>
<protein>
    <submittedName>
        <fullName evidence="8">Putative permease</fullName>
    </submittedName>
</protein>
<dbReference type="InterPro" id="IPR002549">
    <property type="entry name" value="AI-2E-like"/>
</dbReference>
<evidence type="ECO:0000256" key="5">
    <source>
        <dbReference type="ARBA" id="ARBA00023136"/>
    </source>
</evidence>
<reference evidence="9" key="2">
    <citation type="submission" date="2015-04" db="EMBL/GenBank/DDBJ databases">
        <title>The complete genome sequence of Erythrobacter sp. s21-N3.</title>
        <authorList>
            <person name="Zhuang L."/>
            <person name="Liu Y."/>
            <person name="Shao Z."/>
        </authorList>
    </citation>
    <scope>NUCLEOTIDE SEQUENCE [LARGE SCALE GENOMIC DNA]</scope>
    <source>
        <strain evidence="9">s21-N3</strain>
    </source>
</reference>
<accession>A0A0H4VXE2</accession>
<keyword evidence="3 7" id="KW-0812">Transmembrane</keyword>
<evidence type="ECO:0000256" key="4">
    <source>
        <dbReference type="ARBA" id="ARBA00022989"/>
    </source>
</evidence>
<feature type="transmembrane region" description="Helical" evidence="7">
    <location>
        <begin position="30"/>
        <end position="49"/>
    </location>
</feature>
<dbReference type="Proteomes" id="UP000059113">
    <property type="component" value="Chromosome"/>
</dbReference>
<evidence type="ECO:0000256" key="3">
    <source>
        <dbReference type="ARBA" id="ARBA00022692"/>
    </source>
</evidence>
<feature type="transmembrane region" description="Helical" evidence="7">
    <location>
        <begin position="218"/>
        <end position="240"/>
    </location>
</feature>
<evidence type="ECO:0000256" key="7">
    <source>
        <dbReference type="SAM" id="Phobius"/>
    </source>
</evidence>
<keyword evidence="5 7" id="KW-0472">Membrane</keyword>
<dbReference type="PANTHER" id="PTHR21716">
    <property type="entry name" value="TRANSMEMBRANE PROTEIN"/>
    <property type="match status" value="1"/>
</dbReference>
<keyword evidence="4 7" id="KW-1133">Transmembrane helix</keyword>
<feature type="transmembrane region" description="Helical" evidence="7">
    <location>
        <begin position="158"/>
        <end position="181"/>
    </location>
</feature>